<reference evidence="2 3" key="1">
    <citation type="submission" date="2016-02" db="EMBL/GenBank/DDBJ databases">
        <title>Genome sequence of Halalkalicoccus paucihalophilus DSM 24557.</title>
        <authorList>
            <person name="Poehlein A."/>
            <person name="Daniel R."/>
        </authorList>
    </citation>
    <scope>NUCLEOTIDE SEQUENCE [LARGE SCALE GENOMIC DNA]</scope>
    <source>
        <strain evidence="2 3">DSM 24557</strain>
    </source>
</reference>
<sequence length="111" mass="12560">MTLPDGTYTGTIDRIEERIAVILIEDEQDDAADPDAKDASASDREVIEELHCSAENLSQRARDDLGVVRVTLVDGEIDGVEYQPQVTKQRRSDFQDRFDALAERPPRRDEE</sequence>
<evidence type="ECO:0008006" key="4">
    <source>
        <dbReference type="Google" id="ProtNLM"/>
    </source>
</evidence>
<dbReference type="Proteomes" id="UP000075321">
    <property type="component" value="Unassembled WGS sequence"/>
</dbReference>
<evidence type="ECO:0000313" key="3">
    <source>
        <dbReference type="Proteomes" id="UP000075321"/>
    </source>
</evidence>
<evidence type="ECO:0000256" key="1">
    <source>
        <dbReference type="SAM" id="MobiDB-lite"/>
    </source>
</evidence>
<comment type="caution">
    <text evidence="2">The sequence shown here is derived from an EMBL/GenBank/DDBJ whole genome shotgun (WGS) entry which is preliminary data.</text>
</comment>
<organism evidence="2 3">
    <name type="scientific">Halalkalicoccus paucihalophilus</name>
    <dbReference type="NCBI Taxonomy" id="1008153"/>
    <lineage>
        <taxon>Archaea</taxon>
        <taxon>Methanobacteriati</taxon>
        <taxon>Methanobacteriota</taxon>
        <taxon>Stenosarchaea group</taxon>
        <taxon>Halobacteria</taxon>
        <taxon>Halobacteriales</taxon>
        <taxon>Halococcaceae</taxon>
        <taxon>Halalkalicoccus</taxon>
    </lineage>
</organism>
<evidence type="ECO:0000313" key="2">
    <source>
        <dbReference type="EMBL" id="KYH24507.1"/>
    </source>
</evidence>
<gene>
    <name evidence="2" type="ORF">HAPAU_34900</name>
</gene>
<dbReference type="RefSeq" id="WP_066385007.1">
    <property type="nucleotide sequence ID" value="NZ_LTAZ01000013.1"/>
</dbReference>
<feature type="region of interest" description="Disordered" evidence="1">
    <location>
        <begin position="84"/>
        <end position="111"/>
    </location>
</feature>
<name>A0A151AAW7_9EURY</name>
<feature type="compositionally biased region" description="Basic and acidic residues" evidence="1">
    <location>
        <begin position="90"/>
        <end position="111"/>
    </location>
</feature>
<proteinExistence type="predicted"/>
<dbReference type="AlphaFoldDB" id="A0A151AAW7"/>
<dbReference type="OrthoDB" id="299121at2157"/>
<accession>A0A151AAW7</accession>
<keyword evidence="3" id="KW-1185">Reference proteome</keyword>
<dbReference type="PATRIC" id="fig|1008153.3.peg.3678"/>
<protein>
    <recommendedName>
        <fullName evidence="4">DUF3006 domain-containing protein</fullName>
    </recommendedName>
</protein>
<dbReference type="EMBL" id="LTAZ01000013">
    <property type="protein sequence ID" value="KYH24507.1"/>
    <property type="molecule type" value="Genomic_DNA"/>
</dbReference>